<dbReference type="KEGG" id="hezz:EO776_06750"/>
<name>A0A256K7A8_HALEZ</name>
<reference evidence="2" key="1">
    <citation type="submission" date="2019-01" db="EMBL/GenBank/DDBJ databases">
        <title>Complete genome of Halorubrum ezzemoulense strain FB21.</title>
        <authorList>
            <person name="Feng Y."/>
            <person name="Louyakis A.S."/>
            <person name="Papke R.T."/>
            <person name="Gogarten J.P."/>
        </authorList>
    </citation>
    <scope>NUCLEOTIDE SEQUENCE [LARGE SCALE GENOMIC DNA]</scope>
    <source>
        <strain evidence="2">Fb21</strain>
    </source>
</reference>
<dbReference type="PANTHER" id="PTHR45947">
    <property type="entry name" value="SULFOQUINOVOSYL TRANSFERASE SQD2"/>
    <property type="match status" value="1"/>
</dbReference>
<dbReference type="Pfam" id="PF13692">
    <property type="entry name" value="Glyco_trans_1_4"/>
    <property type="match status" value="1"/>
</dbReference>
<sequence>MEIGYFCYRLSGTGPRTRAADIINAVAERSPHDVTVLTNEPEKIRGPAEVHTVSIGDPADLLWTAKQAFSDADVVHVPINTYQVLFVRLVYHGPLIGGVGPGLQSSVFHRAFGRLLAIDTKMKVHEGDKRWDVFGYDTEICTATIDRDLFYPYEADRCRQLRVDRGIDTDQLVILYVGKLTEEQGAGIVDEMALQTAGDDSIRYIVVGDGPLSDRFKGRQNISFEGFVDNKTTPEYYNLADVTVAPRCDDNTSNVGLESIACGTPMVTTAGGDIVDLFQDRGTYVWADERTAASVLVAVQELCSDKEDYEAQVQRGFDTLAEMELTLESALQTHLRVYGEAAETY</sequence>
<dbReference type="InterPro" id="IPR050194">
    <property type="entry name" value="Glycosyltransferase_grp1"/>
</dbReference>
<protein>
    <submittedName>
        <fullName evidence="1">Glycosyltransferase family 1 protein</fullName>
    </submittedName>
</protein>
<evidence type="ECO:0000313" key="2">
    <source>
        <dbReference type="Proteomes" id="UP000293073"/>
    </source>
</evidence>
<dbReference type="PANTHER" id="PTHR45947:SF3">
    <property type="entry name" value="SULFOQUINOVOSYL TRANSFERASE SQD2"/>
    <property type="match status" value="1"/>
</dbReference>
<dbReference type="Gene3D" id="3.40.50.2000">
    <property type="entry name" value="Glycogen Phosphorylase B"/>
    <property type="match status" value="2"/>
</dbReference>
<gene>
    <name evidence="1" type="ORF">EO776_06750</name>
</gene>
<organism evidence="1 2">
    <name type="scientific">Halorubrum ezzemoulense</name>
    <name type="common">Halorubrum chaoviator</name>
    <dbReference type="NCBI Taxonomy" id="337243"/>
    <lineage>
        <taxon>Archaea</taxon>
        <taxon>Methanobacteriati</taxon>
        <taxon>Methanobacteriota</taxon>
        <taxon>Stenosarchaea group</taxon>
        <taxon>Halobacteria</taxon>
        <taxon>Halobacteriales</taxon>
        <taxon>Haloferacaceae</taxon>
        <taxon>Halorubrum</taxon>
    </lineage>
</organism>
<dbReference type="Proteomes" id="UP000293073">
    <property type="component" value="Chromosome"/>
</dbReference>
<dbReference type="AlphaFoldDB" id="A0A256K7A8"/>
<dbReference type="CDD" id="cd03801">
    <property type="entry name" value="GT4_PimA-like"/>
    <property type="match status" value="1"/>
</dbReference>
<dbReference type="EMBL" id="CP034940">
    <property type="protein sequence ID" value="QAY19733.1"/>
    <property type="molecule type" value="Genomic_DNA"/>
</dbReference>
<dbReference type="GO" id="GO:0016757">
    <property type="term" value="F:glycosyltransferase activity"/>
    <property type="evidence" value="ECO:0007669"/>
    <property type="project" value="TreeGrafter"/>
</dbReference>
<dbReference type="SUPFAM" id="SSF53756">
    <property type="entry name" value="UDP-Glycosyltransferase/glycogen phosphorylase"/>
    <property type="match status" value="1"/>
</dbReference>
<accession>A0A256K7A8</accession>
<evidence type="ECO:0000313" key="1">
    <source>
        <dbReference type="EMBL" id="QAY19733.1"/>
    </source>
</evidence>
<keyword evidence="1" id="KW-0808">Transferase</keyword>
<proteinExistence type="predicted"/>